<sequence length="79" mass="9032">MKSRNVGCLLWLSVRFLYMMKVEKMRTLVFIKAFVLDVRDPSDVVWTYCGALIVGDGVQFIDLKPYLLPPDTTSSRSSL</sequence>
<evidence type="ECO:0000313" key="2">
    <source>
        <dbReference type="Proteomes" id="UP000252519"/>
    </source>
</evidence>
<organism evidence="1 2">
    <name type="scientific">Ancylostoma caninum</name>
    <name type="common">Dog hookworm</name>
    <dbReference type="NCBI Taxonomy" id="29170"/>
    <lineage>
        <taxon>Eukaryota</taxon>
        <taxon>Metazoa</taxon>
        <taxon>Ecdysozoa</taxon>
        <taxon>Nematoda</taxon>
        <taxon>Chromadorea</taxon>
        <taxon>Rhabditida</taxon>
        <taxon>Rhabditina</taxon>
        <taxon>Rhabditomorpha</taxon>
        <taxon>Strongyloidea</taxon>
        <taxon>Ancylostomatidae</taxon>
        <taxon>Ancylostomatinae</taxon>
        <taxon>Ancylostoma</taxon>
    </lineage>
</organism>
<name>A0A368FDU7_ANCCA</name>
<proteinExistence type="predicted"/>
<dbReference type="EMBL" id="JOJR01002085">
    <property type="protein sequence ID" value="RCN29179.1"/>
    <property type="molecule type" value="Genomic_DNA"/>
</dbReference>
<reference evidence="1 2" key="1">
    <citation type="submission" date="2014-10" db="EMBL/GenBank/DDBJ databases">
        <title>Draft genome of the hookworm Ancylostoma caninum.</title>
        <authorList>
            <person name="Mitreva M."/>
        </authorList>
    </citation>
    <scope>NUCLEOTIDE SEQUENCE [LARGE SCALE GENOMIC DNA]</scope>
    <source>
        <strain evidence="1 2">Baltimore</strain>
    </source>
</reference>
<evidence type="ECO:0000313" key="1">
    <source>
        <dbReference type="EMBL" id="RCN29179.1"/>
    </source>
</evidence>
<comment type="caution">
    <text evidence="1">The sequence shown here is derived from an EMBL/GenBank/DDBJ whole genome shotgun (WGS) entry which is preliminary data.</text>
</comment>
<keyword evidence="2" id="KW-1185">Reference proteome</keyword>
<gene>
    <name evidence="1" type="ORF">ANCCAN_25066</name>
</gene>
<dbReference type="AlphaFoldDB" id="A0A368FDU7"/>
<accession>A0A368FDU7</accession>
<dbReference type="Proteomes" id="UP000252519">
    <property type="component" value="Unassembled WGS sequence"/>
</dbReference>
<protein>
    <submittedName>
        <fullName evidence="1">Uncharacterized protein</fullName>
    </submittedName>
</protein>